<reference evidence="1 2" key="1">
    <citation type="submission" date="2024-09" db="EMBL/GenBank/DDBJ databases">
        <title>Rethinking Asexuality: The Enigmatic Case of Functional Sexual Genes in Lepraria (Stereocaulaceae).</title>
        <authorList>
            <person name="Doellman M."/>
            <person name="Sun Y."/>
            <person name="Barcenas-Pena A."/>
            <person name="Lumbsch H.T."/>
            <person name="Grewe F."/>
        </authorList>
    </citation>
    <scope>NUCLEOTIDE SEQUENCE [LARGE SCALE GENOMIC DNA]</scope>
    <source>
        <strain evidence="1 2">Mercado 3170</strain>
    </source>
</reference>
<proteinExistence type="predicted"/>
<accession>A0ABR4AJD8</accession>
<keyword evidence="2" id="KW-1185">Reference proteome</keyword>
<evidence type="ECO:0000313" key="1">
    <source>
        <dbReference type="EMBL" id="KAL2043538.1"/>
    </source>
</evidence>
<comment type="caution">
    <text evidence="1">The sequence shown here is derived from an EMBL/GenBank/DDBJ whole genome shotgun (WGS) entry which is preliminary data.</text>
</comment>
<gene>
    <name evidence="1" type="ORF">N7G274_003845</name>
</gene>
<evidence type="ECO:0000313" key="2">
    <source>
        <dbReference type="Proteomes" id="UP001590950"/>
    </source>
</evidence>
<sequence length="53" mass="6148">MIATRLPDAGTSYHIETVARLWRRLSIDDFQKLFQDLKRRQATNTASIKGQQT</sequence>
<protein>
    <submittedName>
        <fullName evidence="1">Uncharacterized protein</fullName>
    </submittedName>
</protein>
<organism evidence="1 2">
    <name type="scientific">Stereocaulon virgatum</name>
    <dbReference type="NCBI Taxonomy" id="373712"/>
    <lineage>
        <taxon>Eukaryota</taxon>
        <taxon>Fungi</taxon>
        <taxon>Dikarya</taxon>
        <taxon>Ascomycota</taxon>
        <taxon>Pezizomycotina</taxon>
        <taxon>Lecanoromycetes</taxon>
        <taxon>OSLEUM clade</taxon>
        <taxon>Lecanoromycetidae</taxon>
        <taxon>Lecanorales</taxon>
        <taxon>Lecanorineae</taxon>
        <taxon>Stereocaulaceae</taxon>
        <taxon>Stereocaulon</taxon>
    </lineage>
</organism>
<name>A0ABR4AJD8_9LECA</name>
<dbReference type="EMBL" id="JBEFKJ010000011">
    <property type="protein sequence ID" value="KAL2043538.1"/>
    <property type="molecule type" value="Genomic_DNA"/>
</dbReference>
<dbReference type="Proteomes" id="UP001590950">
    <property type="component" value="Unassembled WGS sequence"/>
</dbReference>